<sequence>MLVTSTDKTAPLLVAIITAPLLVAITNLGTKFHEHWNKNVTSSVNKSHVFQRTGTIFELGRHMIRSFVPPPPYSNHPSSRNPPKSIHPTIKPSYTIPHPPIHSF</sequence>
<accession>A0A9D4H6S4</accession>
<evidence type="ECO:0000256" key="1">
    <source>
        <dbReference type="SAM" id="MobiDB-lite"/>
    </source>
</evidence>
<protein>
    <recommendedName>
        <fullName evidence="5">Transmembrane protein</fullName>
    </recommendedName>
</protein>
<evidence type="ECO:0000256" key="2">
    <source>
        <dbReference type="SAM" id="Phobius"/>
    </source>
</evidence>
<feature type="transmembrane region" description="Helical" evidence="2">
    <location>
        <begin position="12"/>
        <end position="30"/>
    </location>
</feature>
<evidence type="ECO:0008006" key="5">
    <source>
        <dbReference type="Google" id="ProtNLM"/>
    </source>
</evidence>
<feature type="region of interest" description="Disordered" evidence="1">
    <location>
        <begin position="69"/>
        <end position="104"/>
    </location>
</feature>
<evidence type="ECO:0000313" key="3">
    <source>
        <dbReference type="EMBL" id="KAH3827984.1"/>
    </source>
</evidence>
<evidence type="ECO:0000313" key="4">
    <source>
        <dbReference type="Proteomes" id="UP000828390"/>
    </source>
</evidence>
<keyword evidence="4" id="KW-1185">Reference proteome</keyword>
<comment type="caution">
    <text evidence="3">The sequence shown here is derived from an EMBL/GenBank/DDBJ whole genome shotgun (WGS) entry which is preliminary data.</text>
</comment>
<dbReference type="AlphaFoldDB" id="A0A9D4H6S4"/>
<organism evidence="3 4">
    <name type="scientific">Dreissena polymorpha</name>
    <name type="common">Zebra mussel</name>
    <name type="synonym">Mytilus polymorpha</name>
    <dbReference type="NCBI Taxonomy" id="45954"/>
    <lineage>
        <taxon>Eukaryota</taxon>
        <taxon>Metazoa</taxon>
        <taxon>Spiralia</taxon>
        <taxon>Lophotrochozoa</taxon>
        <taxon>Mollusca</taxon>
        <taxon>Bivalvia</taxon>
        <taxon>Autobranchia</taxon>
        <taxon>Heteroconchia</taxon>
        <taxon>Euheterodonta</taxon>
        <taxon>Imparidentia</taxon>
        <taxon>Neoheterodontei</taxon>
        <taxon>Myida</taxon>
        <taxon>Dreissenoidea</taxon>
        <taxon>Dreissenidae</taxon>
        <taxon>Dreissena</taxon>
    </lineage>
</organism>
<dbReference type="EMBL" id="JAIWYP010000005">
    <property type="protein sequence ID" value="KAH3827984.1"/>
    <property type="molecule type" value="Genomic_DNA"/>
</dbReference>
<keyword evidence="2" id="KW-0472">Membrane</keyword>
<dbReference type="Proteomes" id="UP000828390">
    <property type="component" value="Unassembled WGS sequence"/>
</dbReference>
<proteinExistence type="predicted"/>
<keyword evidence="2" id="KW-0812">Transmembrane</keyword>
<gene>
    <name evidence="3" type="ORF">DPMN_129932</name>
</gene>
<name>A0A9D4H6S4_DREPO</name>
<reference evidence="3" key="1">
    <citation type="journal article" date="2019" name="bioRxiv">
        <title>The Genome of the Zebra Mussel, Dreissena polymorpha: A Resource for Invasive Species Research.</title>
        <authorList>
            <person name="McCartney M.A."/>
            <person name="Auch B."/>
            <person name="Kono T."/>
            <person name="Mallez S."/>
            <person name="Zhang Y."/>
            <person name="Obille A."/>
            <person name="Becker A."/>
            <person name="Abrahante J.E."/>
            <person name="Garbe J."/>
            <person name="Badalamenti J.P."/>
            <person name="Herman A."/>
            <person name="Mangelson H."/>
            <person name="Liachko I."/>
            <person name="Sullivan S."/>
            <person name="Sone E.D."/>
            <person name="Koren S."/>
            <person name="Silverstein K.A.T."/>
            <person name="Beckman K.B."/>
            <person name="Gohl D.M."/>
        </authorList>
    </citation>
    <scope>NUCLEOTIDE SEQUENCE</scope>
    <source>
        <strain evidence="3">Duluth1</strain>
        <tissue evidence="3">Whole animal</tissue>
    </source>
</reference>
<keyword evidence="2" id="KW-1133">Transmembrane helix</keyword>
<reference evidence="3" key="2">
    <citation type="submission" date="2020-11" db="EMBL/GenBank/DDBJ databases">
        <authorList>
            <person name="McCartney M.A."/>
            <person name="Auch B."/>
            <person name="Kono T."/>
            <person name="Mallez S."/>
            <person name="Becker A."/>
            <person name="Gohl D.M."/>
            <person name="Silverstein K.A.T."/>
            <person name="Koren S."/>
            <person name="Bechman K.B."/>
            <person name="Herman A."/>
            <person name="Abrahante J.E."/>
            <person name="Garbe J."/>
        </authorList>
    </citation>
    <scope>NUCLEOTIDE SEQUENCE</scope>
    <source>
        <strain evidence="3">Duluth1</strain>
        <tissue evidence="3">Whole animal</tissue>
    </source>
</reference>